<dbReference type="EMBL" id="CACVKT020004988">
    <property type="protein sequence ID" value="CAC5392550.1"/>
    <property type="molecule type" value="Genomic_DNA"/>
</dbReference>
<dbReference type="InterPro" id="IPR011990">
    <property type="entry name" value="TPR-like_helical_dom_sf"/>
</dbReference>
<dbReference type="PANTHER" id="PTHR38487">
    <property type="entry name" value="TESTIS EXPRESSED 11"/>
    <property type="match status" value="1"/>
</dbReference>
<accession>A0A6J8CC12</accession>
<dbReference type="InterPro" id="IPR013940">
    <property type="entry name" value="Spo22/ZIP4/TEX11"/>
</dbReference>
<dbReference type="OrthoDB" id="65716at2759"/>
<dbReference type="Pfam" id="PF08631">
    <property type="entry name" value="SPO22"/>
    <property type="match status" value="1"/>
</dbReference>
<dbReference type="AlphaFoldDB" id="A0A6J8CC12"/>
<evidence type="ECO:0000313" key="3">
    <source>
        <dbReference type="EMBL" id="CAC5392550.1"/>
    </source>
</evidence>
<evidence type="ECO:0000313" key="4">
    <source>
        <dbReference type="Proteomes" id="UP000507470"/>
    </source>
</evidence>
<gene>
    <name evidence="3" type="ORF">MCOR_27474</name>
</gene>
<dbReference type="PANTHER" id="PTHR38487:SF1">
    <property type="entry name" value="PROTEIN ZIP4 HOMOLOG"/>
    <property type="match status" value="1"/>
</dbReference>
<keyword evidence="1" id="KW-0469">Meiosis</keyword>
<protein>
    <recommendedName>
        <fullName evidence="2">Protein ZIP4 homolog</fullName>
    </recommendedName>
</protein>
<dbReference type="GO" id="GO:0051321">
    <property type="term" value="P:meiotic cell cycle"/>
    <property type="evidence" value="ECO:0007669"/>
    <property type="project" value="UniProtKB-KW"/>
</dbReference>
<sequence length="593" mass="66950">MTQAVNVHSYIAQIQALLKEICRDDCSENSQFHNYAETAIGIAEKIHNEDSGILKSMKAESMLENAAVNLWNFAVGLKTKGTLSGLSNAKLRYISLLLVDSYIGEDADETIVKKKILMGIKTARGWLDAGNTKLADITLQIADKSVKLLRRMIVQKINANGPTEVLQRQRIEAEQDVFRIVCYRAESYIAQHKYQEALEMTFLAKEMLLNFPKEGAFLAMMCYNFGVDTYQKKKYEECTTWLRESFELGKGRSLIGPKNQARTLRLLACAYLDLGPAYLQKAQNAITLANAEYPHPAGLYINLKILLQNGDTDEMVNRAVEEIVKQTDTTIDSVTSLIQLLSDYKRAAVYQSFIQDQILRFGNSPDVCKLKGIQLELFLQTNNKDGAKHFVENCITGHNTGNPLDKEVLKRFHILLWEQAAEAFEEKDFKSALEWYNYSLSLYDTSQIGDKNLAKLHRNRANCYMYLELNEKAADALSEAEKHDPGSIHTQFSLYKLALADSDIENARQALHKMCELAVQDSTEDTDVHSLICLAAHMAFEQHHQSTASEALECLAKTSPDHLQVLTALRCLIRIKLAETEENWLQQVATADK</sequence>
<dbReference type="SUPFAM" id="SSF48452">
    <property type="entry name" value="TPR-like"/>
    <property type="match status" value="2"/>
</dbReference>
<evidence type="ECO:0000256" key="2">
    <source>
        <dbReference type="ARBA" id="ARBA00031845"/>
    </source>
</evidence>
<name>A0A6J8CC12_MYTCO</name>
<organism evidence="3 4">
    <name type="scientific">Mytilus coruscus</name>
    <name type="common">Sea mussel</name>
    <dbReference type="NCBI Taxonomy" id="42192"/>
    <lineage>
        <taxon>Eukaryota</taxon>
        <taxon>Metazoa</taxon>
        <taxon>Spiralia</taxon>
        <taxon>Lophotrochozoa</taxon>
        <taxon>Mollusca</taxon>
        <taxon>Bivalvia</taxon>
        <taxon>Autobranchia</taxon>
        <taxon>Pteriomorphia</taxon>
        <taxon>Mytilida</taxon>
        <taxon>Mytiloidea</taxon>
        <taxon>Mytilidae</taxon>
        <taxon>Mytilinae</taxon>
        <taxon>Mytilus</taxon>
    </lineage>
</organism>
<reference evidence="3 4" key="1">
    <citation type="submission" date="2020-06" db="EMBL/GenBank/DDBJ databases">
        <authorList>
            <person name="Li R."/>
            <person name="Bekaert M."/>
        </authorList>
    </citation>
    <scope>NUCLEOTIDE SEQUENCE [LARGE SCALE GENOMIC DNA]</scope>
    <source>
        <strain evidence="4">wild</strain>
    </source>
</reference>
<proteinExistence type="predicted"/>
<dbReference type="Proteomes" id="UP000507470">
    <property type="component" value="Unassembled WGS sequence"/>
</dbReference>
<dbReference type="Gene3D" id="1.25.40.10">
    <property type="entry name" value="Tetratricopeptide repeat domain"/>
    <property type="match status" value="2"/>
</dbReference>
<evidence type="ECO:0000256" key="1">
    <source>
        <dbReference type="ARBA" id="ARBA00023254"/>
    </source>
</evidence>
<keyword evidence="4" id="KW-1185">Reference proteome</keyword>
<dbReference type="InterPro" id="IPR019734">
    <property type="entry name" value="TPR_rpt"/>
</dbReference>
<dbReference type="SMART" id="SM00028">
    <property type="entry name" value="TPR"/>
    <property type="match status" value="4"/>
</dbReference>